<feature type="transmembrane region" description="Helical" evidence="1">
    <location>
        <begin position="85"/>
        <end position="103"/>
    </location>
</feature>
<evidence type="ECO:0000313" key="3">
    <source>
        <dbReference type="EMBL" id="OGZ79626.1"/>
    </source>
</evidence>
<dbReference type="Pfam" id="PF13231">
    <property type="entry name" value="PMT_2"/>
    <property type="match status" value="1"/>
</dbReference>
<dbReference type="InterPro" id="IPR038731">
    <property type="entry name" value="RgtA/B/C-like"/>
</dbReference>
<feature type="transmembrane region" description="Helical" evidence="1">
    <location>
        <begin position="306"/>
        <end position="325"/>
    </location>
</feature>
<keyword evidence="1" id="KW-1133">Transmembrane helix</keyword>
<reference evidence="3 4" key="1">
    <citation type="journal article" date="2016" name="Nat. Commun.">
        <title>Thousands of microbial genomes shed light on interconnected biogeochemical processes in an aquifer system.</title>
        <authorList>
            <person name="Anantharaman K."/>
            <person name="Brown C.T."/>
            <person name="Hug L.A."/>
            <person name="Sharon I."/>
            <person name="Castelle C.J."/>
            <person name="Probst A.J."/>
            <person name="Thomas B.C."/>
            <person name="Singh A."/>
            <person name="Wilkins M.J."/>
            <person name="Karaoz U."/>
            <person name="Brodie E.L."/>
            <person name="Williams K.H."/>
            <person name="Hubbard S.S."/>
            <person name="Banfield J.F."/>
        </authorList>
    </citation>
    <scope>NUCLEOTIDE SEQUENCE [LARGE SCALE GENOMIC DNA]</scope>
</reference>
<feature type="transmembrane region" description="Helical" evidence="1">
    <location>
        <begin position="243"/>
        <end position="271"/>
    </location>
</feature>
<feature type="domain" description="Glycosyltransferase RgtA/B/C/D-like" evidence="2">
    <location>
        <begin position="72"/>
        <end position="213"/>
    </location>
</feature>
<evidence type="ECO:0000259" key="2">
    <source>
        <dbReference type="Pfam" id="PF13231"/>
    </source>
</evidence>
<evidence type="ECO:0000313" key="4">
    <source>
        <dbReference type="Proteomes" id="UP000178650"/>
    </source>
</evidence>
<feature type="transmembrane region" description="Helical" evidence="1">
    <location>
        <begin position="154"/>
        <end position="171"/>
    </location>
</feature>
<comment type="caution">
    <text evidence="3">The sequence shown here is derived from an EMBL/GenBank/DDBJ whole genome shotgun (WGS) entry which is preliminary data.</text>
</comment>
<feature type="transmembrane region" description="Helical" evidence="1">
    <location>
        <begin position="283"/>
        <end position="300"/>
    </location>
</feature>
<name>A0A1G2IXR2_9BACT</name>
<feature type="transmembrane region" description="Helical" evidence="1">
    <location>
        <begin position="337"/>
        <end position="356"/>
    </location>
</feature>
<keyword evidence="1" id="KW-0472">Membrane</keyword>
<gene>
    <name evidence="3" type="ORF">A2358_01520</name>
</gene>
<evidence type="ECO:0000256" key="1">
    <source>
        <dbReference type="SAM" id="Phobius"/>
    </source>
</evidence>
<keyword evidence="1" id="KW-0812">Transmembrane</keyword>
<dbReference type="EMBL" id="MHPJ01000001">
    <property type="protein sequence ID" value="OGZ79626.1"/>
    <property type="molecule type" value="Genomic_DNA"/>
</dbReference>
<dbReference type="AlphaFoldDB" id="A0A1G2IXR2"/>
<accession>A0A1G2IXR2</accession>
<feature type="transmembrane region" description="Helical" evidence="1">
    <location>
        <begin position="123"/>
        <end position="147"/>
    </location>
</feature>
<organism evidence="3 4">
    <name type="scientific">Candidatus Staskawiczbacteria bacterium RIFOXYB1_FULL_37_44</name>
    <dbReference type="NCBI Taxonomy" id="1802223"/>
    <lineage>
        <taxon>Bacteria</taxon>
        <taxon>Candidatus Staskawicziibacteriota</taxon>
    </lineage>
</organism>
<dbReference type="STRING" id="1802223.A2358_01520"/>
<feature type="transmembrane region" description="Helical" evidence="1">
    <location>
        <begin position="7"/>
        <end position="27"/>
    </location>
</feature>
<dbReference type="Proteomes" id="UP000178650">
    <property type="component" value="Unassembled WGS sequence"/>
</dbReference>
<feature type="transmembrane region" description="Helical" evidence="1">
    <location>
        <begin position="177"/>
        <end position="194"/>
    </location>
</feature>
<feature type="transmembrane region" description="Helical" evidence="1">
    <location>
        <begin position="201"/>
        <end position="223"/>
    </location>
</feature>
<protein>
    <recommendedName>
        <fullName evidence="2">Glycosyltransferase RgtA/B/C/D-like domain-containing protein</fullName>
    </recommendedName>
</protein>
<proteinExistence type="predicted"/>
<sequence>MTIFKKYLLLTFFVAFLNLLIILFFFVPRLNATDSAQYISTILHLSGDHSETLYPFRVINPLPVLIGAILSPFMSASATLILQNIFFYFGSVLVIFLLINSVYKNEKQAFYGAILFSTAYPVMAYGLSPLTDFSGWFFYILCIYLTVRFFKKPILRKSFLIGLLGGIGMLFKENLAALPIFFFVFVFVCANFSLRNKVRHICVFLLAFFLPVITSEVMIYHFFSYSMIQWYLNVSLTHGNSFIYAYSPLRIVIEIARVFSFGWIFFLAGLIREIRTKDKNRTKILISLILPSLSFFLWAFPHNRIAFISAPLIILLGSFGFIELFKNNKYSRYIEITLLFFYIFINYFLVEFLLKYGDALRIYFK</sequence>